<feature type="transmembrane region" description="Helical" evidence="7">
    <location>
        <begin position="395"/>
        <end position="419"/>
    </location>
</feature>
<comment type="caution">
    <text evidence="9">The sequence shown here is derived from an EMBL/GenBank/DDBJ whole genome shotgun (WGS) entry which is preliminary data.</text>
</comment>
<feature type="transmembrane region" description="Helical" evidence="7">
    <location>
        <begin position="211"/>
        <end position="233"/>
    </location>
</feature>
<comment type="similarity">
    <text evidence="7">Belongs to the TRAP transporter large permease family.</text>
</comment>
<dbReference type="InterPro" id="IPR004681">
    <property type="entry name" value="TRAP_DctM"/>
</dbReference>
<accession>A0ABW0HD85</accession>
<feature type="transmembrane region" description="Helical" evidence="7">
    <location>
        <begin position="166"/>
        <end position="190"/>
    </location>
</feature>
<dbReference type="InterPro" id="IPR010656">
    <property type="entry name" value="DctM"/>
</dbReference>
<evidence type="ECO:0000313" key="9">
    <source>
        <dbReference type="EMBL" id="MFC5394587.1"/>
    </source>
</evidence>
<feature type="domain" description="TRAP C4-dicarboxylate transport system permease DctM subunit" evidence="8">
    <location>
        <begin position="7"/>
        <end position="415"/>
    </location>
</feature>
<comment type="subcellular location">
    <subcellularLocation>
        <location evidence="1 7">Cell inner membrane</location>
        <topology evidence="1 7">Multi-pass membrane protein</topology>
    </subcellularLocation>
</comment>
<keyword evidence="10" id="KW-1185">Reference proteome</keyword>
<feature type="transmembrane region" description="Helical" evidence="7">
    <location>
        <begin position="334"/>
        <end position="351"/>
    </location>
</feature>
<feature type="transmembrane region" description="Helical" evidence="7">
    <location>
        <begin position="53"/>
        <end position="74"/>
    </location>
</feature>
<evidence type="ECO:0000259" key="8">
    <source>
        <dbReference type="Pfam" id="PF06808"/>
    </source>
</evidence>
<organism evidence="9 10">
    <name type="scientific">Bosea vestrisii</name>
    <dbReference type="NCBI Taxonomy" id="151416"/>
    <lineage>
        <taxon>Bacteria</taxon>
        <taxon>Pseudomonadati</taxon>
        <taxon>Pseudomonadota</taxon>
        <taxon>Alphaproteobacteria</taxon>
        <taxon>Hyphomicrobiales</taxon>
        <taxon>Boseaceae</taxon>
        <taxon>Bosea</taxon>
    </lineage>
</organism>
<feature type="transmembrane region" description="Helical" evidence="7">
    <location>
        <begin position="312"/>
        <end position="329"/>
    </location>
</feature>
<feature type="transmembrane region" description="Helical" evidence="7">
    <location>
        <begin position="94"/>
        <end position="122"/>
    </location>
</feature>
<dbReference type="Pfam" id="PF06808">
    <property type="entry name" value="DctM"/>
    <property type="match status" value="1"/>
</dbReference>
<gene>
    <name evidence="9" type="ORF">ACFPPC_18275</name>
</gene>
<proteinExistence type="inferred from homology"/>
<keyword evidence="5 7" id="KW-1133">Transmembrane helix</keyword>
<dbReference type="EMBL" id="JBHSLV010000032">
    <property type="protein sequence ID" value="MFC5394587.1"/>
    <property type="molecule type" value="Genomic_DNA"/>
</dbReference>
<dbReference type="NCBIfam" id="TIGR00786">
    <property type="entry name" value="dctM"/>
    <property type="match status" value="1"/>
</dbReference>
<keyword evidence="7" id="KW-0813">Transport</keyword>
<keyword evidence="4 7" id="KW-0812">Transmembrane</keyword>
<protein>
    <recommendedName>
        <fullName evidence="7">TRAP transporter large permease protein</fullName>
    </recommendedName>
</protein>
<evidence type="ECO:0000256" key="5">
    <source>
        <dbReference type="ARBA" id="ARBA00022989"/>
    </source>
</evidence>
<dbReference type="Proteomes" id="UP001596104">
    <property type="component" value="Unassembled WGS sequence"/>
</dbReference>
<feature type="transmembrane region" description="Helical" evidence="7">
    <location>
        <begin position="239"/>
        <end position="255"/>
    </location>
</feature>
<feature type="transmembrane region" description="Helical" evidence="7">
    <location>
        <begin position="357"/>
        <end position="383"/>
    </location>
</feature>
<dbReference type="RefSeq" id="WP_377010001.1">
    <property type="nucleotide sequence ID" value="NZ_JBHSLV010000032.1"/>
</dbReference>
<feature type="transmembrane region" description="Helical" evidence="7">
    <location>
        <begin position="134"/>
        <end position="160"/>
    </location>
</feature>
<dbReference type="PANTHER" id="PTHR33362">
    <property type="entry name" value="SIALIC ACID TRAP TRANSPORTER PERMEASE PROTEIN SIAT-RELATED"/>
    <property type="match status" value="1"/>
</dbReference>
<name>A0ABW0HD85_9HYPH</name>
<dbReference type="PIRSF" id="PIRSF006066">
    <property type="entry name" value="HI0050"/>
    <property type="match status" value="1"/>
</dbReference>
<evidence type="ECO:0000256" key="2">
    <source>
        <dbReference type="ARBA" id="ARBA00022475"/>
    </source>
</evidence>
<evidence type="ECO:0000256" key="1">
    <source>
        <dbReference type="ARBA" id="ARBA00004429"/>
    </source>
</evidence>
<evidence type="ECO:0000256" key="7">
    <source>
        <dbReference type="RuleBase" id="RU369079"/>
    </source>
</evidence>
<dbReference type="PANTHER" id="PTHR33362:SF2">
    <property type="entry name" value="TRAP TRANSPORTER LARGE PERMEASE PROTEIN"/>
    <property type="match status" value="1"/>
</dbReference>
<evidence type="ECO:0000256" key="4">
    <source>
        <dbReference type="ARBA" id="ARBA00022692"/>
    </source>
</evidence>
<evidence type="ECO:0000313" key="10">
    <source>
        <dbReference type="Proteomes" id="UP001596104"/>
    </source>
</evidence>
<feature type="transmembrane region" description="Helical" evidence="7">
    <location>
        <begin position="267"/>
        <end position="292"/>
    </location>
</feature>
<keyword evidence="3 7" id="KW-0997">Cell inner membrane</keyword>
<keyword evidence="6 7" id="KW-0472">Membrane</keyword>
<reference evidence="10" key="1">
    <citation type="journal article" date="2019" name="Int. J. Syst. Evol. Microbiol.">
        <title>The Global Catalogue of Microorganisms (GCM) 10K type strain sequencing project: providing services to taxonomists for standard genome sequencing and annotation.</title>
        <authorList>
            <consortium name="The Broad Institute Genomics Platform"/>
            <consortium name="The Broad Institute Genome Sequencing Center for Infectious Disease"/>
            <person name="Wu L."/>
            <person name="Ma J."/>
        </authorList>
    </citation>
    <scope>NUCLEOTIDE SEQUENCE [LARGE SCALE GENOMIC DNA]</scope>
    <source>
        <strain evidence="10">CGMCC 1.16326</strain>
    </source>
</reference>
<keyword evidence="2" id="KW-1003">Cell membrane</keyword>
<evidence type="ECO:0000256" key="6">
    <source>
        <dbReference type="ARBA" id="ARBA00023136"/>
    </source>
</evidence>
<comment type="function">
    <text evidence="7">Part of the tripartite ATP-independent periplasmic (TRAP) transport system.</text>
</comment>
<evidence type="ECO:0000256" key="3">
    <source>
        <dbReference type="ARBA" id="ARBA00022519"/>
    </source>
</evidence>
<comment type="subunit">
    <text evidence="7">The complex comprises the extracytoplasmic solute receptor protein and the two transmembrane proteins.</text>
</comment>
<feature type="transmembrane region" description="Helical" evidence="7">
    <location>
        <begin position="6"/>
        <end position="32"/>
    </location>
</feature>
<sequence length="425" mass="44838">MVWLLSVFAFTILMGIPVIFVLGISALAYFVLTGQPQYLLVIPQRMFAGVDQFILLAIPLFVLAGALMDTGGLTRRLLEFANAFVGRFRGGTSLTAIWGSFLFSGISGSAAADAAAMGSVLIPDMKKQGYDVNYAAALIAVASLMDPLIPPSITMIIYGALSGTSIAKLFIGGIVPGILLALSLTAYAVFIAHKRGYPRLAPPSLAQIGRLTLTALPVLFLPVLIVVGIRGGAFTATEAAAIAAIYALVVAAFWYRVLTWAHLRHALIATAVISSAIYLLIAMANIAAFVFALERLPQNIVAGIQHLTDNRVLIILMVNLALLVLGMFLDVAGVLILTVPALVGIGAAIGMDPVHLGVMVTFNTIIGFVHPPLGLCLFIVSGVAKSPIEKVTMQALPMIGIALALLMLIAFVPELVLFLPNLLVK</sequence>